<feature type="compositionally biased region" description="Polar residues" evidence="1">
    <location>
        <begin position="1148"/>
        <end position="1161"/>
    </location>
</feature>
<protein>
    <recommendedName>
        <fullName evidence="4">Mediator of RNA polymerase II transcription subunit 14</fullName>
    </recommendedName>
</protein>
<evidence type="ECO:0000313" key="2">
    <source>
        <dbReference type="EMBL" id="CAK9052666.1"/>
    </source>
</evidence>
<gene>
    <name evidence="2" type="ORF">SCF082_LOCUS28780</name>
</gene>
<sequence>MYWDTQMDDFDESPFGEFLADPVVKTIVPVLFRAHWGALEIERIHNRAHVTICQFPPSLHDAVLRIVARKIDIGFSCLVPHVEFDSPAPHLCGWTLVGKWIKELQILERLPDFRQQVPEPAPNLRNAIDLVIDTTLNNLRDARAQAQLALIAVKLRRDFFYFLLKTIGQGDQVTPHELLSAFPCHYTQPPDKPTPIPLSSLSMSHVIVEKIEARLSHFLLRRGWMATDEFNYLCDYAKRVNPSTLITPAAVWCPARQDLFFPEQPPPNLRPYGHILWPVLFEHHWIQFEIYKASERSMLNLLVTAPHSMQSRLNQIVINILAQLHTTPDQTNITYIVQLTPPNMCGYAVAKDIFDRLEIGIPPVAEQTQQCLIQSQYQGTIHRIQQDDRQVWISSGASEDLRLFAWRCRTIFLAQVVCNNFPREFFTAGIDGDMCTLTNVLPSLCDEVYWDVSSSDFDESPYGEIDVSFDRPTIIPILLQAHWGAIEVLRKESSIDLTLHQIPVHLHQSLVRIVGRRMDVGPGRISFRVGSLQYTPHLCGWQLIYKWASDLNLFDHIPDITGQFNVPSPEIQDLIRMVVSAAMEDWRDAQATPAVALLAAKLRRYFFYAVWTATELGHPASEHTLLSAYPLHYIQPPDAPQPLPLSSATMRHVIADRIQSRLDHMSLHAGWLATDESDHICEVVRIMDPQTLIAPASVYKVHHTQSVHLLLTAPPAMHQSLNHVVNRILEALNVIPATASITYFVETTPPGMCGYALVKNIFDRAVINIPEFSTQQLLRLTLSEHAHRIAVLQREARGVWDRSGASNDLIRFAEFVRSSFLLKVINNDFPPNYFAGGMEDANMSPRQPVVLKDETSKTSYKRLVLLIVIKGKIAYQLPKPTLKFTTVQVSELVLEIDSRFVSKGEFEKYREQPIPAFRKLVGAITDAVSDFIYYGFRLNHHPASGKDDIQLQCIVKIPQASRKPLLEGSLDTSVLPKFWQPSNAELQHMLIEIKNTEGAAGIVITKRGLALRVWSDKIGAARMTLLAGDPRITKENKDVVPKHTFEASGWPIGTTAANVVEATMQSTKVAPIPMRTFRIAGVVTWVLAFASKPTINRFHIEVNGTPHEILLQELTEAFKPRSGGKGSGKTKSSKAPAQPGPKPMFGPQQFTPVPGVSTQDSARIDKLEQRFDRIEARQSRFEEKVDGRFEHISDSLRQILQTVGPSRAREVT</sequence>
<name>A0ABP0MMG1_9DINO</name>
<feature type="region of interest" description="Disordered" evidence="1">
    <location>
        <begin position="1119"/>
        <end position="1161"/>
    </location>
</feature>
<evidence type="ECO:0008006" key="4">
    <source>
        <dbReference type="Google" id="ProtNLM"/>
    </source>
</evidence>
<comment type="caution">
    <text evidence="2">The sequence shown here is derived from an EMBL/GenBank/DDBJ whole genome shotgun (WGS) entry which is preliminary data.</text>
</comment>
<reference evidence="2 3" key="1">
    <citation type="submission" date="2024-02" db="EMBL/GenBank/DDBJ databases">
        <authorList>
            <person name="Chen Y."/>
            <person name="Shah S."/>
            <person name="Dougan E. K."/>
            <person name="Thang M."/>
            <person name="Chan C."/>
        </authorList>
    </citation>
    <scope>NUCLEOTIDE SEQUENCE [LARGE SCALE GENOMIC DNA]</scope>
</reference>
<evidence type="ECO:0000313" key="3">
    <source>
        <dbReference type="Proteomes" id="UP001642464"/>
    </source>
</evidence>
<dbReference type="Proteomes" id="UP001642464">
    <property type="component" value="Unassembled WGS sequence"/>
</dbReference>
<organism evidence="2 3">
    <name type="scientific">Durusdinium trenchii</name>
    <dbReference type="NCBI Taxonomy" id="1381693"/>
    <lineage>
        <taxon>Eukaryota</taxon>
        <taxon>Sar</taxon>
        <taxon>Alveolata</taxon>
        <taxon>Dinophyceae</taxon>
        <taxon>Suessiales</taxon>
        <taxon>Symbiodiniaceae</taxon>
        <taxon>Durusdinium</taxon>
    </lineage>
</organism>
<evidence type="ECO:0000256" key="1">
    <source>
        <dbReference type="SAM" id="MobiDB-lite"/>
    </source>
</evidence>
<proteinExistence type="predicted"/>
<accession>A0ABP0MMG1</accession>
<keyword evidence="3" id="KW-1185">Reference proteome</keyword>
<feature type="non-terminal residue" evidence="2">
    <location>
        <position position="1212"/>
    </location>
</feature>
<dbReference type="EMBL" id="CAXAMM010022869">
    <property type="protein sequence ID" value="CAK9052666.1"/>
    <property type="molecule type" value="Genomic_DNA"/>
</dbReference>